<evidence type="ECO:0000256" key="11">
    <source>
        <dbReference type="ARBA" id="ARBA00023201"/>
    </source>
</evidence>
<evidence type="ECO:0000256" key="13">
    <source>
        <dbReference type="PROSITE-ProRule" id="PRU00121"/>
    </source>
</evidence>
<keyword evidence="12 14" id="KW-0407">Ion channel</keyword>
<evidence type="ECO:0000259" key="17">
    <source>
        <dbReference type="PROSITE" id="PS50022"/>
    </source>
</evidence>
<evidence type="ECO:0000256" key="14">
    <source>
        <dbReference type="RuleBase" id="RU000679"/>
    </source>
</evidence>
<evidence type="ECO:0000256" key="12">
    <source>
        <dbReference type="ARBA" id="ARBA00023303"/>
    </source>
</evidence>
<evidence type="ECO:0000256" key="4">
    <source>
        <dbReference type="ARBA" id="ARBA00022572"/>
    </source>
</evidence>
<dbReference type="InterPro" id="IPR000001">
    <property type="entry name" value="Kringle"/>
</dbReference>
<accession>A0A8J9ZWV4</accession>
<dbReference type="PROSITE" id="PS01286">
    <property type="entry name" value="FA58C_2"/>
    <property type="match status" value="1"/>
</dbReference>
<proteinExistence type="inferred from homology"/>
<keyword evidence="8 14" id="KW-0406">Ion transport</keyword>
<keyword evidence="3 14" id="KW-0894">Sodium channel</keyword>
<organism evidence="19 20">
    <name type="scientific">Branchiostoma lanceolatum</name>
    <name type="common">Common lancelet</name>
    <name type="synonym">Amphioxus lanceolatum</name>
    <dbReference type="NCBI Taxonomy" id="7740"/>
    <lineage>
        <taxon>Eukaryota</taxon>
        <taxon>Metazoa</taxon>
        <taxon>Chordata</taxon>
        <taxon>Cephalochordata</taxon>
        <taxon>Leptocardii</taxon>
        <taxon>Amphioxiformes</taxon>
        <taxon>Branchiostomatidae</taxon>
        <taxon>Branchiostoma</taxon>
    </lineage>
</organism>
<evidence type="ECO:0000256" key="8">
    <source>
        <dbReference type="ARBA" id="ARBA00023065"/>
    </source>
</evidence>
<keyword evidence="20" id="KW-1185">Reference proteome</keyword>
<dbReference type="InterPro" id="IPR018056">
    <property type="entry name" value="Kringle_CS"/>
</dbReference>
<name>A0A8J9ZWV4_BRALA</name>
<dbReference type="PROSITE" id="PS50070">
    <property type="entry name" value="KRINGLE_2"/>
    <property type="match status" value="1"/>
</dbReference>
<dbReference type="SUPFAM" id="SSF57440">
    <property type="entry name" value="Kringle-like"/>
    <property type="match status" value="1"/>
</dbReference>
<feature type="compositionally biased region" description="Polar residues" evidence="15">
    <location>
        <begin position="20"/>
        <end position="29"/>
    </location>
</feature>
<comment type="caution">
    <text evidence="13">Lacks conserved residue(s) required for the propagation of feature annotation.</text>
</comment>
<dbReference type="InterPro" id="IPR001873">
    <property type="entry name" value="ENaC"/>
</dbReference>
<feature type="domain" description="F5/8 type C" evidence="17">
    <location>
        <begin position="608"/>
        <end position="760"/>
    </location>
</feature>
<dbReference type="CDD" id="cd00108">
    <property type="entry name" value="KR"/>
    <property type="match status" value="1"/>
</dbReference>
<dbReference type="Pfam" id="PF00858">
    <property type="entry name" value="ASC"/>
    <property type="match status" value="2"/>
</dbReference>
<dbReference type="Proteomes" id="UP000838412">
    <property type="component" value="Chromosome 4"/>
</dbReference>
<dbReference type="InterPro" id="IPR000421">
    <property type="entry name" value="FA58C"/>
</dbReference>
<dbReference type="Gene3D" id="2.60.120.260">
    <property type="entry name" value="Galactose-binding domain-like"/>
    <property type="match status" value="1"/>
</dbReference>
<dbReference type="PROSITE" id="PS00021">
    <property type="entry name" value="KRINGLE_1"/>
    <property type="match status" value="1"/>
</dbReference>
<evidence type="ECO:0000256" key="10">
    <source>
        <dbReference type="ARBA" id="ARBA00023157"/>
    </source>
</evidence>
<dbReference type="PANTHER" id="PTHR11690">
    <property type="entry name" value="AMILORIDE-SENSITIVE SODIUM CHANNEL-RELATED"/>
    <property type="match status" value="1"/>
</dbReference>
<evidence type="ECO:0000256" key="5">
    <source>
        <dbReference type="ARBA" id="ARBA00022692"/>
    </source>
</evidence>
<dbReference type="Gene3D" id="3.10.100.10">
    <property type="entry name" value="Mannose-Binding Protein A, subunit A"/>
    <property type="match status" value="2"/>
</dbReference>
<evidence type="ECO:0000259" key="18">
    <source>
        <dbReference type="PROSITE" id="PS50070"/>
    </source>
</evidence>
<dbReference type="SUPFAM" id="SSF49785">
    <property type="entry name" value="Galactose-binding domain-like"/>
    <property type="match status" value="1"/>
</dbReference>
<dbReference type="OrthoDB" id="1915767at2759"/>
<keyword evidence="10" id="KW-1015">Disulfide bond</keyword>
<dbReference type="CDD" id="cd00057">
    <property type="entry name" value="FA58C"/>
    <property type="match status" value="1"/>
</dbReference>
<dbReference type="InterPro" id="IPR008979">
    <property type="entry name" value="Galactose-bd-like_sf"/>
</dbReference>
<evidence type="ECO:0000256" key="9">
    <source>
        <dbReference type="ARBA" id="ARBA00023136"/>
    </source>
</evidence>
<dbReference type="InterPro" id="IPR013806">
    <property type="entry name" value="Kringle-like"/>
</dbReference>
<dbReference type="Pfam" id="PF00051">
    <property type="entry name" value="Kringle"/>
    <property type="match status" value="1"/>
</dbReference>
<dbReference type="GO" id="GO:0015280">
    <property type="term" value="F:ligand-gated sodium channel activity"/>
    <property type="evidence" value="ECO:0007669"/>
    <property type="project" value="TreeGrafter"/>
</dbReference>
<keyword evidence="5 14" id="KW-0812">Transmembrane</keyword>
<evidence type="ECO:0000256" key="15">
    <source>
        <dbReference type="SAM" id="MobiDB-lite"/>
    </source>
</evidence>
<dbReference type="GO" id="GO:0005886">
    <property type="term" value="C:plasma membrane"/>
    <property type="evidence" value="ECO:0007669"/>
    <property type="project" value="TreeGrafter"/>
</dbReference>
<dbReference type="Gene3D" id="2.40.20.10">
    <property type="entry name" value="Plasminogen Kringle 4"/>
    <property type="match status" value="1"/>
</dbReference>
<keyword evidence="2 14" id="KW-0813">Transport</keyword>
<keyword evidence="4 13" id="KW-0420">Kringle</keyword>
<dbReference type="PRINTS" id="PR00018">
    <property type="entry name" value="KRINGLE"/>
</dbReference>
<comment type="subcellular location">
    <subcellularLocation>
        <location evidence="1">Membrane</location>
        <topology evidence="1">Multi-pass membrane protein</topology>
    </subcellularLocation>
</comment>
<evidence type="ECO:0000256" key="1">
    <source>
        <dbReference type="ARBA" id="ARBA00004141"/>
    </source>
</evidence>
<protein>
    <submittedName>
        <fullName evidence="19">ASIC2 protein</fullName>
    </submittedName>
</protein>
<dbReference type="SMART" id="SM00231">
    <property type="entry name" value="FA58C"/>
    <property type="match status" value="1"/>
</dbReference>
<dbReference type="Gene3D" id="2.60.470.10">
    <property type="entry name" value="Acid-sensing ion channels like domains"/>
    <property type="match status" value="1"/>
</dbReference>
<keyword evidence="11 14" id="KW-0739">Sodium transport</keyword>
<evidence type="ECO:0000313" key="20">
    <source>
        <dbReference type="Proteomes" id="UP000838412"/>
    </source>
</evidence>
<reference evidence="19" key="1">
    <citation type="submission" date="2022-01" db="EMBL/GenBank/DDBJ databases">
        <authorList>
            <person name="Braso-Vives M."/>
        </authorList>
    </citation>
    <scope>NUCLEOTIDE SEQUENCE</scope>
</reference>
<dbReference type="PANTHER" id="PTHR11690:SF299">
    <property type="entry name" value="PICKPOCKET 20, ISOFORM A"/>
    <property type="match status" value="1"/>
</dbReference>
<keyword evidence="7" id="KW-0915">Sodium</keyword>
<evidence type="ECO:0000256" key="2">
    <source>
        <dbReference type="ARBA" id="ARBA00022448"/>
    </source>
</evidence>
<feature type="compositionally biased region" description="Basic and acidic residues" evidence="15">
    <location>
        <begin position="31"/>
        <end position="44"/>
    </location>
</feature>
<evidence type="ECO:0000256" key="7">
    <source>
        <dbReference type="ARBA" id="ARBA00023053"/>
    </source>
</evidence>
<dbReference type="InterPro" id="IPR038178">
    <property type="entry name" value="Kringle_sf"/>
</dbReference>
<dbReference type="InterPro" id="IPR016186">
    <property type="entry name" value="C-type_lectin-like/link_sf"/>
</dbReference>
<feature type="transmembrane region" description="Helical" evidence="16">
    <location>
        <begin position="1213"/>
        <end position="1239"/>
    </location>
</feature>
<dbReference type="Gene3D" id="1.10.287.770">
    <property type="entry name" value="YojJ-like"/>
    <property type="match status" value="1"/>
</dbReference>
<keyword evidence="6 16" id="KW-1133">Transmembrane helix</keyword>
<dbReference type="AlphaFoldDB" id="A0A8J9ZWV4"/>
<evidence type="ECO:0000313" key="19">
    <source>
        <dbReference type="EMBL" id="CAH1263478.1"/>
    </source>
</evidence>
<evidence type="ECO:0000256" key="16">
    <source>
        <dbReference type="SAM" id="Phobius"/>
    </source>
</evidence>
<evidence type="ECO:0000256" key="6">
    <source>
        <dbReference type="ARBA" id="ARBA00022989"/>
    </source>
</evidence>
<sequence>MNFNLSFQQGIPRPKVILQRPSSVPGNTNKSQEKPEKRKKEKQTASRLSKAFCDSTTCHGLNRIGSAQSTVARLMWLAIVLTAASMTVWQGSRLVLKYMSYPVQVKVNIVVNNKLFFPSVTVCNQNRLRKSKLNGSRFEPLIEIDDETIGSVDFLELQDEPLDGKDDGELEMANRSRRSADSLELESMKRLQESRRQMLKRKTRATSTCPTAPVSGIDIVCLDVKHSMDNASEGCAQIDMQLCSYHQLRTAHSRGIRDPLPLGQSDSWRFFSRPGWDVTLQSECGPRYENVVDECYDGMFPHTPRAGTEGFLYCCTKEFILTDETFAEHQQAKQACDDQGFQLCTPQQLKKIFTDGFRDETWGFVGDPTRQARLSLCGCQPKTMCYQLLYGYMPKTRRNMPAYCCQQTYAFMHVEVDPPLQNHASDTCHSKKFQLCPIQRLVDMHKAGIRSDKWGWVKHPGRIALLGLPCEESNDTECYQQRVSYLDDQTSSNRSHCCSSLIAISNDPFQDEEDASNFCDRQGLQLCTLPQLVTAYRRNTKSDNLGWAADTRDGTYQVIVTKCSSGPNCYNPRSVRPGDRFPAYCCQYVEAKITIPPRTQCTNMFRGCSEPLGIEDGRILDHQITASSSMGRNGTLPGQGRLNGWGAWWADIISDSNLGSNEWFQVDLLKPMYVTGLMTQGVRKGFIITYKLLYSNDSSGPWMVYMDMGSKREELFKGVTRVGETSHQHFAYPILTRYVRLQPHFLSHKYATLRMELVGCDPETCADPRSTDKRGVVNVSLDCQGRDCYVGNGENYRGTKRTTDSGRGCQQWRLHDPHPHCNITSDTYPGACLVNDYCRNPDGRPGGPWCFTEDPDVPWESCGVGKCTLQENEVLDKAAWRGYIDKSNTSDNSDLSEILPPATRQELRQLGHQKNDFILQCSFDKQPCSPDDFITTQNAKYGNCFTFNSGQNGVVRTTTKSGSSYGLKLTLNAESAEYLGLFGQRVGARVTLHPVNSTAFPDTEGIDAPPGAASAISMRQVIITRTPWPYGQMGCTNDDDDYMSLYSGKIYTLRMCENTCLQCAIINQCHCATDMIDLNRKKAISKCSPLFDNSTVPVCNIAQSRVQACVRGLWKRFQRGALDCKCDQACRDEIFELSLSSTLWPSDQFVPYILRDLHMIQDVRRRNLPRSMKEVRDNLVRVEISYKELNYENIAEEWNYKEENLLGDMGGLLGFYIGVSIITICELIDYVMDLFGLCCRKIKRCIKRK</sequence>
<keyword evidence="9 16" id="KW-0472">Membrane</keyword>
<dbReference type="Pfam" id="PF00754">
    <property type="entry name" value="F5_F8_type_C"/>
    <property type="match status" value="1"/>
</dbReference>
<comment type="similarity">
    <text evidence="14">Belongs to the amiloride-sensitive sodium channel (TC 1.A.6) family.</text>
</comment>
<feature type="region of interest" description="Disordered" evidence="15">
    <location>
        <begin position="18"/>
        <end position="48"/>
    </location>
</feature>
<dbReference type="EMBL" id="OV696689">
    <property type="protein sequence ID" value="CAH1263478.1"/>
    <property type="molecule type" value="Genomic_DNA"/>
</dbReference>
<gene>
    <name evidence="19" type="primary">ASIC2</name>
    <name evidence="19" type="ORF">BLAG_LOCUS18167</name>
</gene>
<dbReference type="PROSITE" id="PS50022">
    <property type="entry name" value="FA58C_3"/>
    <property type="match status" value="1"/>
</dbReference>
<dbReference type="SMART" id="SM00130">
    <property type="entry name" value="KR"/>
    <property type="match status" value="1"/>
</dbReference>
<evidence type="ECO:0000256" key="3">
    <source>
        <dbReference type="ARBA" id="ARBA00022461"/>
    </source>
</evidence>
<feature type="domain" description="Kringle" evidence="18">
    <location>
        <begin position="787"/>
        <end position="867"/>
    </location>
</feature>